<organism evidence="2 3">
    <name type="scientific">Legionella lytica</name>
    <dbReference type="NCBI Taxonomy" id="96232"/>
    <lineage>
        <taxon>Bacteria</taxon>
        <taxon>Pseudomonadati</taxon>
        <taxon>Pseudomonadota</taxon>
        <taxon>Gammaproteobacteria</taxon>
        <taxon>Legionellales</taxon>
        <taxon>Legionellaceae</taxon>
        <taxon>Legionella</taxon>
    </lineage>
</organism>
<keyword evidence="3" id="KW-1185">Reference proteome</keyword>
<reference evidence="2 3" key="1">
    <citation type="submission" date="2024-08" db="EMBL/GenBank/DDBJ databases">
        <title>Draft Genome Sequence of Legionella lytica strain DSB2004, Isolated From a Fire Sprinkler System.</title>
        <authorList>
            <person name="Everhart A.D."/>
            <person name="Kidane D.T."/>
            <person name="Farone A.L."/>
            <person name="Farone M.B."/>
        </authorList>
    </citation>
    <scope>NUCLEOTIDE SEQUENCE [LARGE SCALE GENOMIC DNA]</scope>
    <source>
        <strain evidence="2 3">DSB2004</strain>
    </source>
</reference>
<sequence>MFNSVARVGFYSFMGAGIGAAIPTWQVCSGGIIGTGPMGGLAAPIAIILGALLGSSVGLGVGVIKVALEYNTPASSLEKIMGLGFLIGVGIGASFLLAGSVGGITATMLGAAISLLAYYEESIASVITSPQADTGLSPF</sequence>
<comment type="caution">
    <text evidence="2">The sequence shown here is derived from an EMBL/GenBank/DDBJ whole genome shotgun (WGS) entry which is preliminary data.</text>
</comment>
<keyword evidence="1" id="KW-0472">Membrane</keyword>
<dbReference type="EMBL" id="JBGORX010000009">
    <property type="protein sequence ID" value="MFJ1269763.1"/>
    <property type="molecule type" value="Genomic_DNA"/>
</dbReference>
<name>A0ABW8DAM4_9GAMM</name>
<keyword evidence="1" id="KW-1133">Transmembrane helix</keyword>
<feature type="transmembrane region" description="Helical" evidence="1">
    <location>
        <begin position="12"/>
        <end position="33"/>
    </location>
</feature>
<keyword evidence="1" id="KW-0812">Transmembrane</keyword>
<evidence type="ECO:0000313" key="3">
    <source>
        <dbReference type="Proteomes" id="UP001615550"/>
    </source>
</evidence>
<proteinExistence type="predicted"/>
<gene>
    <name evidence="2" type="ORF">ACD661_14455</name>
</gene>
<evidence type="ECO:0000256" key="1">
    <source>
        <dbReference type="SAM" id="Phobius"/>
    </source>
</evidence>
<evidence type="ECO:0008006" key="4">
    <source>
        <dbReference type="Google" id="ProtNLM"/>
    </source>
</evidence>
<protein>
    <recommendedName>
        <fullName evidence="4">Transmembrane protein</fullName>
    </recommendedName>
</protein>
<feature type="transmembrane region" description="Helical" evidence="1">
    <location>
        <begin position="80"/>
        <end position="97"/>
    </location>
</feature>
<accession>A0ABW8DAM4</accession>
<feature type="transmembrane region" description="Helical" evidence="1">
    <location>
        <begin position="45"/>
        <end position="68"/>
    </location>
</feature>
<evidence type="ECO:0000313" key="2">
    <source>
        <dbReference type="EMBL" id="MFJ1269763.1"/>
    </source>
</evidence>
<dbReference type="RefSeq" id="WP_400188579.1">
    <property type="nucleotide sequence ID" value="NZ_JBGORX010000009.1"/>
</dbReference>
<dbReference type="Proteomes" id="UP001615550">
    <property type="component" value="Unassembled WGS sequence"/>
</dbReference>